<feature type="chain" id="PRO_5012037336" description="Lipoprotein" evidence="2">
    <location>
        <begin position="26"/>
        <end position="189"/>
    </location>
</feature>
<evidence type="ECO:0000256" key="1">
    <source>
        <dbReference type="SAM" id="Phobius"/>
    </source>
</evidence>
<dbReference type="EMBL" id="FZPA01000005">
    <property type="protein sequence ID" value="SNS80459.1"/>
    <property type="molecule type" value="Genomic_DNA"/>
</dbReference>
<keyword evidence="1" id="KW-0472">Membrane</keyword>
<dbReference type="OrthoDB" id="7449938at2"/>
<organism evidence="3 4">
    <name type="scientific">Sphingopyxis indica</name>
    <dbReference type="NCBI Taxonomy" id="436663"/>
    <lineage>
        <taxon>Bacteria</taxon>
        <taxon>Pseudomonadati</taxon>
        <taxon>Pseudomonadota</taxon>
        <taxon>Alphaproteobacteria</taxon>
        <taxon>Sphingomonadales</taxon>
        <taxon>Sphingomonadaceae</taxon>
        <taxon>Sphingopyxis</taxon>
    </lineage>
</organism>
<evidence type="ECO:0000313" key="4">
    <source>
        <dbReference type="Proteomes" id="UP000198339"/>
    </source>
</evidence>
<accession>A0A239HGC3</accession>
<protein>
    <recommendedName>
        <fullName evidence="5">Lipoprotein</fullName>
    </recommendedName>
</protein>
<sequence length="189" mass="20591">MRMWRRIFAGGALLGVALAGCSFQAALDRMVPRERQDEIIALARDFCTDPAAVLPALHSELVGSVRSAAAKLPGECPGRGATWRIASYEWGADLADGASRRREDAVVVGTGTGKWTTVSLRFHAENGKPMQIVAWNVLGSTTKPEALSFAESYDDMARLMAIAVPVTLLLLAALAGWLVWRWRQRRRAA</sequence>
<dbReference type="RefSeq" id="WP_141133954.1">
    <property type="nucleotide sequence ID" value="NZ_FZPA01000005.1"/>
</dbReference>
<dbReference type="AlphaFoldDB" id="A0A239HGC3"/>
<evidence type="ECO:0000256" key="2">
    <source>
        <dbReference type="SAM" id="SignalP"/>
    </source>
</evidence>
<keyword evidence="1" id="KW-1133">Transmembrane helix</keyword>
<gene>
    <name evidence="3" type="ORF">SAMN06295955_105150</name>
</gene>
<keyword evidence="4" id="KW-1185">Reference proteome</keyword>
<dbReference type="Proteomes" id="UP000198339">
    <property type="component" value="Unassembled WGS sequence"/>
</dbReference>
<dbReference type="PROSITE" id="PS51257">
    <property type="entry name" value="PROKAR_LIPOPROTEIN"/>
    <property type="match status" value="1"/>
</dbReference>
<proteinExistence type="predicted"/>
<reference evidence="3 4" key="1">
    <citation type="submission" date="2017-06" db="EMBL/GenBank/DDBJ databases">
        <authorList>
            <person name="Kim H.J."/>
            <person name="Triplett B.A."/>
        </authorList>
    </citation>
    <scope>NUCLEOTIDE SEQUENCE [LARGE SCALE GENOMIC DNA]</scope>
    <source>
        <strain evidence="3 4">DS15</strain>
    </source>
</reference>
<name>A0A239HGC3_9SPHN</name>
<feature type="transmembrane region" description="Helical" evidence="1">
    <location>
        <begin position="159"/>
        <end position="180"/>
    </location>
</feature>
<keyword evidence="2" id="KW-0732">Signal</keyword>
<keyword evidence="1" id="KW-0812">Transmembrane</keyword>
<evidence type="ECO:0008006" key="5">
    <source>
        <dbReference type="Google" id="ProtNLM"/>
    </source>
</evidence>
<feature type="signal peptide" evidence="2">
    <location>
        <begin position="1"/>
        <end position="25"/>
    </location>
</feature>
<evidence type="ECO:0000313" key="3">
    <source>
        <dbReference type="EMBL" id="SNS80459.1"/>
    </source>
</evidence>